<reference evidence="2 3" key="1">
    <citation type="submission" date="2016-10" db="EMBL/GenBank/DDBJ databases">
        <authorList>
            <person name="de Groot N.N."/>
        </authorList>
    </citation>
    <scope>NUCLEOTIDE SEQUENCE [LARGE SCALE GENOMIC DNA]</scope>
    <source>
        <strain evidence="2 3">DSM 2179</strain>
    </source>
</reference>
<dbReference type="AlphaFoldDB" id="A0A1H6Y8V3"/>
<feature type="region of interest" description="Disordered" evidence="1">
    <location>
        <begin position="29"/>
        <end position="54"/>
    </location>
</feature>
<protein>
    <submittedName>
        <fullName evidence="2">Uncharacterized protein</fullName>
    </submittedName>
</protein>
<keyword evidence="3" id="KW-1185">Reference proteome</keyword>
<dbReference type="RefSeq" id="WP_177177516.1">
    <property type="nucleotide sequence ID" value="NZ_FNZK01000006.1"/>
</dbReference>
<dbReference type="EMBL" id="FNZK01000006">
    <property type="protein sequence ID" value="SEJ35467.1"/>
    <property type="molecule type" value="Genomic_DNA"/>
</dbReference>
<accession>A0A1H6Y8V3</accession>
<proteinExistence type="predicted"/>
<dbReference type="STRING" id="84035.SAMN05660742_10684"/>
<gene>
    <name evidence="2" type="ORF">SAMN05660742_10684</name>
</gene>
<evidence type="ECO:0000313" key="2">
    <source>
        <dbReference type="EMBL" id="SEJ35467.1"/>
    </source>
</evidence>
<evidence type="ECO:0000313" key="3">
    <source>
        <dbReference type="Proteomes" id="UP000199662"/>
    </source>
</evidence>
<dbReference type="Proteomes" id="UP000199662">
    <property type="component" value="Unassembled WGS sequence"/>
</dbReference>
<sequence length="54" mass="6040">MGNLNKIPGINDAATKDELKKLFKDLMAQKNDMDHSNNPTNKPTRKKKTSDIAV</sequence>
<name>A0A1H6Y8V3_9FIRM</name>
<evidence type="ECO:0000256" key="1">
    <source>
        <dbReference type="SAM" id="MobiDB-lite"/>
    </source>
</evidence>
<organism evidence="2 3">
    <name type="scientific">Propionispira arboris</name>
    <dbReference type="NCBI Taxonomy" id="84035"/>
    <lineage>
        <taxon>Bacteria</taxon>
        <taxon>Bacillati</taxon>
        <taxon>Bacillota</taxon>
        <taxon>Negativicutes</taxon>
        <taxon>Selenomonadales</taxon>
        <taxon>Selenomonadaceae</taxon>
        <taxon>Propionispira</taxon>
    </lineage>
</organism>